<reference evidence="4" key="1">
    <citation type="submission" date="2022-11" db="UniProtKB">
        <authorList>
            <consortium name="WormBaseParasite"/>
        </authorList>
    </citation>
    <scope>IDENTIFICATION</scope>
</reference>
<dbReference type="SUPFAM" id="SSF102588">
    <property type="entry name" value="LmbE-like"/>
    <property type="match status" value="1"/>
</dbReference>
<dbReference type="GO" id="GO:0000225">
    <property type="term" value="F:N-acetylglucosaminylphosphatidylinositol deacetylase activity"/>
    <property type="evidence" value="ECO:0007669"/>
    <property type="project" value="UniProtKB-EC"/>
</dbReference>
<evidence type="ECO:0000256" key="1">
    <source>
        <dbReference type="ARBA" id="ARBA00006066"/>
    </source>
</evidence>
<comment type="similarity">
    <text evidence="1">Belongs to the PIGL family.</text>
</comment>
<name>A0A915LBM8_ROMCU</name>
<dbReference type="EC" id="3.5.1.89" evidence="2"/>
<evidence type="ECO:0000313" key="3">
    <source>
        <dbReference type="Proteomes" id="UP000887565"/>
    </source>
</evidence>
<evidence type="ECO:0000313" key="4">
    <source>
        <dbReference type="WBParaSite" id="nRc.2.0.1.t47186-RA"/>
    </source>
</evidence>
<organism evidence="3 4">
    <name type="scientific">Romanomermis culicivorax</name>
    <name type="common">Nematode worm</name>
    <dbReference type="NCBI Taxonomy" id="13658"/>
    <lineage>
        <taxon>Eukaryota</taxon>
        <taxon>Metazoa</taxon>
        <taxon>Ecdysozoa</taxon>
        <taxon>Nematoda</taxon>
        <taxon>Enoplea</taxon>
        <taxon>Dorylaimia</taxon>
        <taxon>Mermithida</taxon>
        <taxon>Mermithoidea</taxon>
        <taxon>Mermithidae</taxon>
        <taxon>Romanomermis</taxon>
    </lineage>
</organism>
<dbReference type="Gene3D" id="3.40.50.10320">
    <property type="entry name" value="LmbE-like"/>
    <property type="match status" value="1"/>
</dbReference>
<dbReference type="Pfam" id="PF02585">
    <property type="entry name" value="PIG-L"/>
    <property type="match status" value="1"/>
</dbReference>
<keyword evidence="3" id="KW-1185">Reference proteome</keyword>
<dbReference type="GO" id="GO:0005783">
    <property type="term" value="C:endoplasmic reticulum"/>
    <property type="evidence" value="ECO:0007669"/>
    <property type="project" value="TreeGrafter"/>
</dbReference>
<dbReference type="AlphaFoldDB" id="A0A915LBM8"/>
<sequence>VLLVVCKRFFYESYRRKSKDKQFKNCKRILLITAHPDDECMFFGPTILELAGDKEKYDFHILCLSSGNFYGAGDVRKNEIKASCNILNVNRSNITIVEHTKLPDGPYRWDLNTMAHIVLKYVESLSIDTVVTFDHWGVSKHWNHRSIFYCVQNLYDRGLFPVDTQIFVLESVSLLRKYSSFFDAFYSWTFSPFIYACDQSQVLKVRSAMICYKSQSTWYRTLYMIFSRYVYLNTYRRISCRICRVDSRSMAAKTAIRRSSDCNSITSSSVLRRKFKSRTPT</sequence>
<protein>
    <recommendedName>
        <fullName evidence="2">N-acetylglucosaminylphosphatidylinositol deacetylase</fullName>
        <ecNumber evidence="2">3.5.1.89</ecNumber>
    </recommendedName>
</protein>
<dbReference type="InterPro" id="IPR003737">
    <property type="entry name" value="GlcNAc_PI_deacetylase-related"/>
</dbReference>
<dbReference type="PANTHER" id="PTHR12993:SF11">
    <property type="entry name" value="N-ACETYLGLUCOSAMINYL-PHOSPHATIDYLINOSITOL DE-N-ACETYLASE"/>
    <property type="match status" value="1"/>
</dbReference>
<dbReference type="InterPro" id="IPR024078">
    <property type="entry name" value="LmbE-like_dom_sf"/>
</dbReference>
<dbReference type="Proteomes" id="UP000887565">
    <property type="component" value="Unplaced"/>
</dbReference>
<evidence type="ECO:0000256" key="2">
    <source>
        <dbReference type="ARBA" id="ARBA00012176"/>
    </source>
</evidence>
<dbReference type="OMA" id="YVLESVN"/>
<dbReference type="PANTHER" id="PTHR12993">
    <property type="entry name" value="N-ACETYLGLUCOSAMINYL-PHOSPHATIDYLINOSITOL DE-N-ACETYLASE-RELATED"/>
    <property type="match status" value="1"/>
</dbReference>
<dbReference type="WBParaSite" id="nRc.2.0.1.t47186-RA">
    <property type="protein sequence ID" value="nRc.2.0.1.t47186-RA"/>
    <property type="gene ID" value="nRc.2.0.1.g47186"/>
</dbReference>
<proteinExistence type="inferred from homology"/>
<accession>A0A915LBM8</accession>